<gene>
    <name evidence="2" type="ORF">ARHIZOSPH14_23340</name>
</gene>
<proteinExistence type="predicted"/>
<dbReference type="RefSeq" id="WP_373878326.1">
    <property type="nucleotide sequence ID" value="NZ_BSDP01000001.1"/>
</dbReference>
<evidence type="ECO:0000313" key="2">
    <source>
        <dbReference type="EMBL" id="GLI28092.1"/>
    </source>
</evidence>
<dbReference type="PANTHER" id="PTHR30411:SF1">
    <property type="entry name" value="CYTOPLASMIC PROTEIN"/>
    <property type="match status" value="1"/>
</dbReference>
<dbReference type="PANTHER" id="PTHR30411">
    <property type="entry name" value="CYTOPLASMIC PROTEIN"/>
    <property type="match status" value="1"/>
</dbReference>
<dbReference type="AlphaFoldDB" id="A0A9W6CWX0"/>
<name>A0A9W6CWX0_9MICO</name>
<protein>
    <submittedName>
        <fullName evidence="2">Aminoacyl-tRNA deacylase</fullName>
    </submittedName>
</protein>
<dbReference type="GO" id="GO:0002161">
    <property type="term" value="F:aminoacyl-tRNA deacylase activity"/>
    <property type="evidence" value="ECO:0007669"/>
    <property type="project" value="InterPro"/>
</dbReference>
<comment type="caution">
    <text evidence="2">The sequence shown here is derived from an EMBL/GenBank/DDBJ whole genome shotgun (WGS) entry which is preliminary data.</text>
</comment>
<keyword evidence="3" id="KW-1185">Reference proteome</keyword>
<dbReference type="Gene3D" id="3.90.960.10">
    <property type="entry name" value="YbaK/aminoacyl-tRNA synthetase-associated domain"/>
    <property type="match status" value="1"/>
</dbReference>
<dbReference type="Pfam" id="PF04073">
    <property type="entry name" value="tRNA_edit"/>
    <property type="match status" value="1"/>
</dbReference>
<dbReference type="Proteomes" id="UP001144396">
    <property type="component" value="Unassembled WGS sequence"/>
</dbReference>
<feature type="domain" description="YbaK/aminoacyl-tRNA synthetase-associated" evidence="1">
    <location>
        <begin position="35"/>
        <end position="151"/>
    </location>
</feature>
<evidence type="ECO:0000259" key="1">
    <source>
        <dbReference type="Pfam" id="PF04073"/>
    </source>
</evidence>
<sequence length="164" mass="17076">MTTPQPTPAHPAVDRVQAALAEQGLTPEIRWFDGAVTTAQLAADALGIEVGQIANSLVFLLDDEPLLVLTSGAHRVDTEWLGAELGGTIGRASKERVKDATGQVIGGVAPVGHPSPVRTVVDTHLARYDVVWAAAGHARTVFPTSFDELVRVTGGTPSAVSAPE</sequence>
<dbReference type="EMBL" id="BSDP01000001">
    <property type="protein sequence ID" value="GLI28092.1"/>
    <property type="molecule type" value="Genomic_DNA"/>
</dbReference>
<organism evidence="2 3">
    <name type="scientific">Agromyces rhizosphaerae</name>
    <dbReference type="NCBI Taxonomy" id="88374"/>
    <lineage>
        <taxon>Bacteria</taxon>
        <taxon>Bacillati</taxon>
        <taxon>Actinomycetota</taxon>
        <taxon>Actinomycetes</taxon>
        <taxon>Micrococcales</taxon>
        <taxon>Microbacteriaceae</taxon>
        <taxon>Agromyces</taxon>
    </lineage>
</organism>
<dbReference type="SUPFAM" id="SSF55826">
    <property type="entry name" value="YbaK/ProRS associated domain"/>
    <property type="match status" value="1"/>
</dbReference>
<evidence type="ECO:0000313" key="3">
    <source>
        <dbReference type="Proteomes" id="UP001144396"/>
    </source>
</evidence>
<reference evidence="2" key="1">
    <citation type="submission" date="2022-12" db="EMBL/GenBank/DDBJ databases">
        <title>Reference genome sequencing for broad-spectrum identification of bacterial and archaeal isolates by mass spectrometry.</title>
        <authorList>
            <person name="Sekiguchi Y."/>
            <person name="Tourlousse D.M."/>
        </authorList>
    </citation>
    <scope>NUCLEOTIDE SEQUENCE</scope>
    <source>
        <strain evidence="2">14</strain>
    </source>
</reference>
<dbReference type="CDD" id="cd04333">
    <property type="entry name" value="ProX_deacylase"/>
    <property type="match status" value="1"/>
</dbReference>
<accession>A0A9W6CWX0</accession>
<dbReference type="InterPro" id="IPR007214">
    <property type="entry name" value="YbaK/aa-tRNA-synth-assoc-dom"/>
</dbReference>
<dbReference type="InterPro" id="IPR036754">
    <property type="entry name" value="YbaK/aa-tRNA-synt-asso_dom_sf"/>
</dbReference>